<protein>
    <submittedName>
        <fullName evidence="1">10294_t:CDS:1</fullName>
    </submittedName>
</protein>
<dbReference type="OrthoDB" id="2404676at2759"/>
<evidence type="ECO:0000313" key="1">
    <source>
        <dbReference type="EMBL" id="CAG8580265.1"/>
    </source>
</evidence>
<sequence>MTSALPAELLTMILSEHINDCSTLHSCILVNKSWFSIAIQYLWADPFSLFCDNSHMMEMFKYIARDEKAKILLTSFIECFMSMEEFLKNPAYLTKKHCKHPVFDYSNYLRELDSSSITRVVGNCLFILDSHHRQERERISGRIFLLATQYCQHWHTFSFRATRPLIMTRLSKQLAKKDLSQLKKLTLDTHKPSKMVFDSLAKVAHNIKSLSIDTGRGSTYTFQTEPKDSLQNLIESQCRLRNITIGSIHSDMVLLLQLLKKKAHSLESITLADVTLGLDKDQKPEYIEFPKLKSLDIKVSTSFPTRIMKNLLKLGLPNLRKLAWRNLDLPCATFIHKYGETLVSLEISGGIDDTVCETILQHCPRLTHLRTTLTSGDISAIAVLIARLPHLYSVKLQCSLCFYMDFPLDCLARYKLLQLRELTLLGVYEIGATSLQNFLSKSKPPIELLIIDNQRPIHGKHFDVILDHLGSSLKTLRVNYYSLSAENVTKLERIADFDRFSPNEKLEDEIV</sequence>
<dbReference type="Gene3D" id="3.80.10.10">
    <property type="entry name" value="Ribonuclease Inhibitor"/>
    <property type="match status" value="1"/>
</dbReference>
<reference evidence="1" key="1">
    <citation type="submission" date="2021-06" db="EMBL/GenBank/DDBJ databases">
        <authorList>
            <person name="Kallberg Y."/>
            <person name="Tangrot J."/>
            <person name="Rosling A."/>
        </authorList>
    </citation>
    <scope>NUCLEOTIDE SEQUENCE</scope>
    <source>
        <strain evidence="1">BR232B</strain>
    </source>
</reference>
<evidence type="ECO:0000313" key="2">
    <source>
        <dbReference type="Proteomes" id="UP000789739"/>
    </source>
</evidence>
<name>A0A9N9BX69_9GLOM</name>
<comment type="caution">
    <text evidence="1">The sequence shown here is derived from an EMBL/GenBank/DDBJ whole genome shotgun (WGS) entry which is preliminary data.</text>
</comment>
<proteinExistence type="predicted"/>
<dbReference type="SUPFAM" id="SSF52047">
    <property type="entry name" value="RNI-like"/>
    <property type="match status" value="2"/>
</dbReference>
<keyword evidence="2" id="KW-1185">Reference proteome</keyword>
<dbReference type="InterPro" id="IPR032675">
    <property type="entry name" value="LRR_dom_sf"/>
</dbReference>
<dbReference type="Proteomes" id="UP000789739">
    <property type="component" value="Unassembled WGS sequence"/>
</dbReference>
<gene>
    <name evidence="1" type="ORF">PBRASI_LOCUS6581</name>
</gene>
<dbReference type="EMBL" id="CAJVPI010000890">
    <property type="protein sequence ID" value="CAG8580265.1"/>
    <property type="molecule type" value="Genomic_DNA"/>
</dbReference>
<organism evidence="1 2">
    <name type="scientific">Paraglomus brasilianum</name>
    <dbReference type="NCBI Taxonomy" id="144538"/>
    <lineage>
        <taxon>Eukaryota</taxon>
        <taxon>Fungi</taxon>
        <taxon>Fungi incertae sedis</taxon>
        <taxon>Mucoromycota</taxon>
        <taxon>Glomeromycotina</taxon>
        <taxon>Glomeromycetes</taxon>
        <taxon>Paraglomerales</taxon>
        <taxon>Paraglomeraceae</taxon>
        <taxon>Paraglomus</taxon>
    </lineage>
</organism>
<accession>A0A9N9BX69</accession>
<dbReference type="AlphaFoldDB" id="A0A9N9BX69"/>